<evidence type="ECO:0000313" key="1">
    <source>
        <dbReference type="EMBL" id="OGE42332.1"/>
    </source>
</evidence>
<dbReference type="EMBL" id="MFDM01000027">
    <property type="protein sequence ID" value="OGE42332.1"/>
    <property type="molecule type" value="Genomic_DNA"/>
</dbReference>
<gene>
    <name evidence="1" type="ORF">A3B45_02160</name>
</gene>
<accession>A0A1F5KN71</accession>
<proteinExistence type="predicted"/>
<dbReference type="AlphaFoldDB" id="A0A1F5KN71"/>
<evidence type="ECO:0000313" key="2">
    <source>
        <dbReference type="Proteomes" id="UP000178565"/>
    </source>
</evidence>
<reference evidence="1 2" key="1">
    <citation type="journal article" date="2016" name="Nat. Commun.">
        <title>Thousands of microbial genomes shed light on interconnected biogeochemical processes in an aquifer system.</title>
        <authorList>
            <person name="Anantharaman K."/>
            <person name="Brown C.T."/>
            <person name="Hug L.A."/>
            <person name="Sharon I."/>
            <person name="Castelle C.J."/>
            <person name="Probst A.J."/>
            <person name="Thomas B.C."/>
            <person name="Singh A."/>
            <person name="Wilkins M.J."/>
            <person name="Karaoz U."/>
            <person name="Brodie E.L."/>
            <person name="Williams K.H."/>
            <person name="Hubbard S.S."/>
            <person name="Banfield J.F."/>
        </authorList>
    </citation>
    <scope>NUCLEOTIDE SEQUENCE [LARGE SCALE GENOMIC DNA]</scope>
</reference>
<sequence length="90" mass="10363">MSEHEPVSAQVMRKLRQEQSPRILEISPLVYNHLISSGEHDGLWGKFWRLICQNRPLSEAQEVFVKARDEHRVAILKGSIASDSLRQTAR</sequence>
<dbReference type="Proteomes" id="UP000178565">
    <property type="component" value="Unassembled WGS sequence"/>
</dbReference>
<name>A0A1F5KN71_9BACT</name>
<organism evidence="1 2">
    <name type="scientific">Candidatus Daviesbacteria bacterium RIFCSPLOWO2_01_FULL_39_12</name>
    <dbReference type="NCBI Taxonomy" id="1797785"/>
    <lineage>
        <taxon>Bacteria</taxon>
        <taxon>Candidatus Daviesiibacteriota</taxon>
    </lineage>
</organism>
<protein>
    <submittedName>
        <fullName evidence="1">Uncharacterized protein</fullName>
    </submittedName>
</protein>
<comment type="caution">
    <text evidence="1">The sequence shown here is derived from an EMBL/GenBank/DDBJ whole genome shotgun (WGS) entry which is preliminary data.</text>
</comment>
<dbReference type="STRING" id="1797785.A3B45_02160"/>